<evidence type="ECO:0000256" key="4">
    <source>
        <dbReference type="ARBA" id="ARBA00012350"/>
    </source>
</evidence>
<name>A0A9W7DEA5_AMBMO</name>
<dbReference type="PANTHER" id="PTHR12145:SF21">
    <property type="entry name" value="MANNAN ENDO-1,6-ALPHA-MANNOSIDASE DFG5"/>
    <property type="match status" value="1"/>
</dbReference>
<keyword evidence="7 12" id="KW-0472">Membrane</keyword>
<evidence type="ECO:0000256" key="11">
    <source>
        <dbReference type="PIRNR" id="PIRNR016302"/>
    </source>
</evidence>
<dbReference type="EC" id="3.2.1.101" evidence="4 11"/>
<feature type="transmembrane region" description="Helical" evidence="12">
    <location>
        <begin position="436"/>
        <end position="457"/>
    </location>
</feature>
<dbReference type="AlphaFoldDB" id="A0A9W7DEA5"/>
<organism evidence="14 15">
    <name type="scientific">Ambrosiozyma monospora</name>
    <name type="common">Yeast</name>
    <name type="synonym">Endomycopsis monosporus</name>
    <dbReference type="NCBI Taxonomy" id="43982"/>
    <lineage>
        <taxon>Eukaryota</taxon>
        <taxon>Fungi</taxon>
        <taxon>Dikarya</taxon>
        <taxon>Ascomycota</taxon>
        <taxon>Saccharomycotina</taxon>
        <taxon>Pichiomycetes</taxon>
        <taxon>Pichiales</taxon>
        <taxon>Pichiaceae</taxon>
        <taxon>Ambrosiozyma</taxon>
    </lineage>
</organism>
<dbReference type="GO" id="GO:0071555">
    <property type="term" value="P:cell wall organization"/>
    <property type="evidence" value="ECO:0007669"/>
    <property type="project" value="UniProtKB-KW"/>
</dbReference>
<comment type="catalytic activity">
    <reaction evidence="1 11">
        <text>Random hydrolysis of (1-&gt;6)-alpha-D-mannosidic linkages in unbranched (1-&gt;6)-mannans.</text>
        <dbReference type="EC" id="3.2.1.101"/>
    </reaction>
</comment>
<dbReference type="GO" id="GO:0008496">
    <property type="term" value="F:mannan endo-1,6-alpha-mannosidase activity"/>
    <property type="evidence" value="ECO:0007669"/>
    <property type="project" value="UniProtKB-UniRule"/>
</dbReference>
<feature type="signal peptide" evidence="13">
    <location>
        <begin position="1"/>
        <end position="24"/>
    </location>
</feature>
<dbReference type="FunFam" id="1.50.10.20:FF:000006">
    <property type="entry name" value="Mannan endo-1,6-alpha-mannosidase"/>
    <property type="match status" value="1"/>
</dbReference>
<dbReference type="EMBL" id="BSXU01000971">
    <property type="protein sequence ID" value="GMG22321.1"/>
    <property type="molecule type" value="Genomic_DNA"/>
</dbReference>
<dbReference type="GO" id="GO:0007117">
    <property type="term" value="P:budding cell bud growth"/>
    <property type="evidence" value="ECO:0007669"/>
    <property type="project" value="TreeGrafter"/>
</dbReference>
<comment type="caution">
    <text evidence="14">The sequence shown here is derived from an EMBL/GenBank/DDBJ whole genome shotgun (WGS) entry which is preliminary data.</text>
</comment>
<keyword evidence="9 11" id="KW-0326">Glycosidase</keyword>
<keyword evidence="8" id="KW-0325">Glycoprotein</keyword>
<evidence type="ECO:0000256" key="7">
    <source>
        <dbReference type="ARBA" id="ARBA00023136"/>
    </source>
</evidence>
<keyword evidence="12" id="KW-1133">Transmembrane helix</keyword>
<dbReference type="GO" id="GO:0016052">
    <property type="term" value="P:carbohydrate catabolic process"/>
    <property type="evidence" value="ECO:0007669"/>
    <property type="project" value="InterPro"/>
</dbReference>
<feature type="chain" id="PRO_5040745698" description="Mannan endo-1,6-alpha-mannosidase" evidence="13">
    <location>
        <begin position="25"/>
        <end position="458"/>
    </location>
</feature>
<accession>A0A9W7DEA5</accession>
<dbReference type="InterPro" id="IPR005198">
    <property type="entry name" value="Glyco_hydro_76"/>
</dbReference>
<evidence type="ECO:0000256" key="1">
    <source>
        <dbReference type="ARBA" id="ARBA00001452"/>
    </source>
</evidence>
<comment type="similarity">
    <text evidence="3 11">Belongs to the glycosyl hydrolase 76 family.</text>
</comment>
<evidence type="ECO:0000256" key="9">
    <source>
        <dbReference type="ARBA" id="ARBA00023295"/>
    </source>
</evidence>
<reference evidence="14" key="1">
    <citation type="submission" date="2023-04" db="EMBL/GenBank/DDBJ databases">
        <title>Ambrosiozyma monospora NBRC 1965.</title>
        <authorList>
            <person name="Ichikawa N."/>
            <person name="Sato H."/>
            <person name="Tonouchi N."/>
        </authorList>
    </citation>
    <scope>NUCLEOTIDE SEQUENCE</scope>
    <source>
        <strain evidence="14">NBRC 1965</strain>
    </source>
</reference>
<proteinExistence type="inferred from homology"/>
<evidence type="ECO:0000313" key="15">
    <source>
        <dbReference type="Proteomes" id="UP001165063"/>
    </source>
</evidence>
<keyword evidence="10" id="KW-0961">Cell wall biogenesis/degradation</keyword>
<dbReference type="Pfam" id="PF03663">
    <property type="entry name" value="Glyco_hydro_76"/>
    <property type="match status" value="1"/>
</dbReference>
<evidence type="ECO:0000313" key="14">
    <source>
        <dbReference type="EMBL" id="GMG22321.1"/>
    </source>
</evidence>
<dbReference type="InterPro" id="IPR008928">
    <property type="entry name" value="6-hairpin_glycosidase_sf"/>
</dbReference>
<evidence type="ECO:0000256" key="13">
    <source>
        <dbReference type="SAM" id="SignalP"/>
    </source>
</evidence>
<dbReference type="Gene3D" id="1.50.10.20">
    <property type="match status" value="1"/>
</dbReference>
<keyword evidence="6 11" id="KW-0378">Hydrolase</keyword>
<protein>
    <recommendedName>
        <fullName evidence="4 11">Mannan endo-1,6-alpha-mannosidase</fullName>
        <ecNumber evidence="4 11">3.2.1.101</ecNumber>
    </recommendedName>
</protein>
<gene>
    <name evidence="14" type="ORF">Amon01_000260200</name>
</gene>
<evidence type="ECO:0000256" key="10">
    <source>
        <dbReference type="ARBA" id="ARBA00023316"/>
    </source>
</evidence>
<dbReference type="OrthoDB" id="4187847at2759"/>
<dbReference type="SUPFAM" id="SSF48208">
    <property type="entry name" value="Six-hairpin glycosidases"/>
    <property type="match status" value="1"/>
</dbReference>
<dbReference type="Proteomes" id="UP001165063">
    <property type="component" value="Unassembled WGS sequence"/>
</dbReference>
<dbReference type="GO" id="GO:0009272">
    <property type="term" value="P:fungal-type cell wall biogenesis"/>
    <property type="evidence" value="ECO:0007669"/>
    <property type="project" value="UniProtKB-ARBA"/>
</dbReference>
<evidence type="ECO:0000256" key="6">
    <source>
        <dbReference type="ARBA" id="ARBA00022801"/>
    </source>
</evidence>
<evidence type="ECO:0000256" key="8">
    <source>
        <dbReference type="ARBA" id="ARBA00023180"/>
    </source>
</evidence>
<keyword evidence="15" id="KW-1185">Reference proteome</keyword>
<dbReference type="InterPro" id="IPR014480">
    <property type="entry name" value="Mannan-1_6-alpha_mannosidase"/>
</dbReference>
<sequence>MKINVKIALLTAALTSMQLELASALQLTVGDKDSVCAASAQIVKGIMDYYDGTSIGGTVGMFKSPYYWWEAGEAFGGLINNWFYCQNTTYQDLIYEALLHQKGEHDNYIPSNQSLTEGNDDQAFWGFAVLEATERNFTNPPSDQPGWLALSQAVYNTMWSRWDTAYCGGGLRWQIFTWNKGYDYKNTISNACLFHIAARLGRYTGNETYIETAEEVYNWLVQTSGFVTLNNEAYTVYDGAGIANNCSQLSEEEWTYNFGILMAGTAYLYNHTNDDKWATEVDRYMNGISIFLNSSNKNIIYERQCQESGKCSNDQRSFKSIFSRCLAATAKLVPKYQSDLMDIIEASAEGAAQSCSGGSDGVTCGINWGYGGWDGWYGLGEQISALEIIQSTLVLERDAPYTNATGGTSQGNSEAGIYSGDVSNVNEITVKQKDKAGAAIVTAIVLAVMLALAVWMVL</sequence>
<dbReference type="PANTHER" id="PTHR12145">
    <property type="entry name" value="MANNAN ENDO-1,6-ALPHA-MANNOSIDASE DCW1"/>
    <property type="match status" value="1"/>
</dbReference>
<evidence type="ECO:0000256" key="12">
    <source>
        <dbReference type="SAM" id="Phobius"/>
    </source>
</evidence>
<dbReference type="PIRSF" id="PIRSF016302">
    <property type="entry name" value="Man_a_manosd"/>
    <property type="match status" value="1"/>
</dbReference>
<evidence type="ECO:0000256" key="5">
    <source>
        <dbReference type="ARBA" id="ARBA00022729"/>
    </source>
</evidence>
<evidence type="ECO:0000256" key="3">
    <source>
        <dbReference type="ARBA" id="ARBA00009699"/>
    </source>
</evidence>
<keyword evidence="12" id="KW-0812">Transmembrane</keyword>
<comment type="subcellular location">
    <subcellularLocation>
        <location evidence="2">Endomembrane system</location>
    </subcellularLocation>
</comment>
<evidence type="ECO:0000256" key="2">
    <source>
        <dbReference type="ARBA" id="ARBA00004308"/>
    </source>
</evidence>
<keyword evidence="5 13" id="KW-0732">Signal</keyword>
<dbReference type="GO" id="GO:0012505">
    <property type="term" value="C:endomembrane system"/>
    <property type="evidence" value="ECO:0007669"/>
    <property type="project" value="UniProtKB-SubCell"/>
</dbReference>